<name>A0ABV2G7E1_9BACL</name>
<dbReference type="InterPro" id="IPR023809">
    <property type="entry name" value="Thiopep_bacteriocin_synth_dom"/>
</dbReference>
<organism evidence="2 3">
    <name type="scientific">Bhargavaea ullalensis</name>
    <dbReference type="NCBI Taxonomy" id="1265685"/>
    <lineage>
        <taxon>Bacteria</taxon>
        <taxon>Bacillati</taxon>
        <taxon>Bacillota</taxon>
        <taxon>Bacilli</taxon>
        <taxon>Bacillales</taxon>
        <taxon>Caryophanaceae</taxon>
        <taxon>Bhargavaea</taxon>
    </lineage>
</organism>
<gene>
    <name evidence="2" type="ORF">ABID49_000089</name>
</gene>
<accession>A0ABV2G7E1</accession>
<dbReference type="Proteomes" id="UP001549099">
    <property type="component" value="Unassembled WGS sequence"/>
</dbReference>
<dbReference type="RefSeq" id="WP_354194208.1">
    <property type="nucleotide sequence ID" value="NZ_JBEPLW010000001.1"/>
</dbReference>
<protein>
    <submittedName>
        <fullName evidence="2">Hemerythrin-like domain-containing protein</fullName>
    </submittedName>
</protein>
<dbReference type="Pfam" id="PF14028">
    <property type="entry name" value="Lant_dehydr_C"/>
    <property type="match status" value="1"/>
</dbReference>
<keyword evidence="3" id="KW-1185">Reference proteome</keyword>
<evidence type="ECO:0000313" key="2">
    <source>
        <dbReference type="EMBL" id="MET3574213.1"/>
    </source>
</evidence>
<evidence type="ECO:0000259" key="1">
    <source>
        <dbReference type="Pfam" id="PF14028"/>
    </source>
</evidence>
<proteinExistence type="predicted"/>
<sequence>MQREKEWHTYRFYPRYEHLLDEVIQQIIKPIASELTGEVHYYFFIRRQDHHGHHIMAGFLLEPEEAESLKMRIRHDCSRALQELDGDRSRARRRLLFEEEGGEQQPGVRPFKRETLLGAGAKEGVIWPDLLLKRSTDLTFSIIENELMGGADRTDAVILMMHQAIRSALCSMEEAADFLERYADRCIRRCHEAGLGDNLSQAAKLNEQQFLIQWGRTLNNVHLLRKIRPFIEELCSVRHQVEEQMIPSPPFEEFLFRYLQETNNRLGMSHKEEAYIAKLLHKTLENSSKYA</sequence>
<reference evidence="2 3" key="1">
    <citation type="submission" date="2024-06" db="EMBL/GenBank/DDBJ databases">
        <title>Genomic Encyclopedia of Type Strains, Phase IV (KMG-IV): sequencing the most valuable type-strain genomes for metagenomic binning, comparative biology and taxonomic classification.</title>
        <authorList>
            <person name="Goeker M."/>
        </authorList>
    </citation>
    <scope>NUCLEOTIDE SEQUENCE [LARGE SCALE GENOMIC DNA]</scope>
    <source>
        <strain evidence="2 3">DSM 26128</strain>
    </source>
</reference>
<feature type="domain" description="Thiopeptide-type bacteriocin biosynthesis" evidence="1">
    <location>
        <begin position="7"/>
        <end position="284"/>
    </location>
</feature>
<evidence type="ECO:0000313" key="3">
    <source>
        <dbReference type="Proteomes" id="UP001549099"/>
    </source>
</evidence>
<dbReference type="EMBL" id="JBEPLW010000001">
    <property type="protein sequence ID" value="MET3574213.1"/>
    <property type="molecule type" value="Genomic_DNA"/>
</dbReference>
<comment type="caution">
    <text evidence="2">The sequence shown here is derived from an EMBL/GenBank/DDBJ whole genome shotgun (WGS) entry which is preliminary data.</text>
</comment>